<dbReference type="EMBL" id="JAAXOO010000008">
    <property type="protein sequence ID" value="NKY37143.1"/>
    <property type="molecule type" value="Genomic_DNA"/>
</dbReference>
<protein>
    <submittedName>
        <fullName evidence="1">Uncharacterized protein</fullName>
    </submittedName>
</protein>
<keyword evidence="2" id="KW-1185">Reference proteome</keyword>
<accession>A0A846XRL6</accession>
<proteinExistence type="predicted"/>
<sequence>MTEWRVLGTPELVELFGRLRTLEWSWRLDDVAQLATEFGWKIERSRPNWVVLDIGFGRGSGEVSGDDGVADEIVLEVTSSATDDAAGRSRSRAAFAEMTAALTAEFGAPTKKVPGVTPEVRWAGVATTTVLRDLGVSVALRLVTNEKLATEDAIEELDEQGLL</sequence>
<dbReference type="Pfam" id="PF19818">
    <property type="entry name" value="DUF6301"/>
    <property type="match status" value="1"/>
</dbReference>
<dbReference type="AlphaFoldDB" id="A0A846XRL6"/>
<dbReference type="RefSeq" id="WP_068041078.1">
    <property type="nucleotide sequence ID" value="NZ_JAAXOO010000008.1"/>
</dbReference>
<name>A0A846XRL6_9NOCA</name>
<comment type="caution">
    <text evidence="1">The sequence shown here is derived from an EMBL/GenBank/DDBJ whole genome shotgun (WGS) entry which is preliminary data.</text>
</comment>
<evidence type="ECO:0000313" key="1">
    <source>
        <dbReference type="EMBL" id="NKY37143.1"/>
    </source>
</evidence>
<dbReference type="InterPro" id="IPR046268">
    <property type="entry name" value="DUF6301"/>
</dbReference>
<dbReference type="Proteomes" id="UP000565715">
    <property type="component" value="Unassembled WGS sequence"/>
</dbReference>
<organism evidence="1 2">
    <name type="scientific">Nocardia speluncae</name>
    <dbReference type="NCBI Taxonomy" id="419477"/>
    <lineage>
        <taxon>Bacteria</taxon>
        <taxon>Bacillati</taxon>
        <taxon>Actinomycetota</taxon>
        <taxon>Actinomycetes</taxon>
        <taxon>Mycobacteriales</taxon>
        <taxon>Nocardiaceae</taxon>
        <taxon>Nocardia</taxon>
    </lineage>
</organism>
<evidence type="ECO:0000313" key="2">
    <source>
        <dbReference type="Proteomes" id="UP000565715"/>
    </source>
</evidence>
<gene>
    <name evidence="1" type="ORF">HGA13_29335</name>
</gene>
<reference evidence="1 2" key="1">
    <citation type="submission" date="2020-04" db="EMBL/GenBank/DDBJ databases">
        <title>MicrobeNet Type strains.</title>
        <authorList>
            <person name="Nicholson A.C."/>
        </authorList>
    </citation>
    <scope>NUCLEOTIDE SEQUENCE [LARGE SCALE GENOMIC DNA]</scope>
    <source>
        <strain evidence="1 2">DSM 45078</strain>
    </source>
</reference>